<dbReference type="SUPFAM" id="SSF53474">
    <property type="entry name" value="alpha/beta-Hydrolases"/>
    <property type="match status" value="1"/>
</dbReference>
<keyword evidence="2" id="KW-0378">Hydrolase</keyword>
<comment type="caution">
    <text evidence="2">The sequence shown here is derived from an EMBL/GenBank/DDBJ whole genome shotgun (WGS) entry which is preliminary data.</text>
</comment>
<proteinExistence type="predicted"/>
<reference evidence="3" key="1">
    <citation type="submission" date="2023-07" db="EMBL/GenBank/DDBJ databases">
        <title>Whole genome shotgun sequence of Streptomyces cacaoi subsp. asoensis NBRC 13813.</title>
        <authorList>
            <person name="Komaki H."/>
            <person name="Tamura T."/>
        </authorList>
    </citation>
    <scope>NUCLEOTIDE SEQUENCE [LARGE SCALE GENOMIC DNA]</scope>
    <source>
        <strain evidence="3">NBRC 13813</strain>
    </source>
</reference>
<keyword evidence="3" id="KW-1185">Reference proteome</keyword>
<feature type="region of interest" description="Disordered" evidence="1">
    <location>
        <begin position="1"/>
        <end position="40"/>
    </location>
</feature>
<evidence type="ECO:0000256" key="1">
    <source>
        <dbReference type="SAM" id="MobiDB-lite"/>
    </source>
</evidence>
<sequence length="521" mass="54258">MPADTHRRTPRTPSLGSDTRRPHGTSPLLRAPRAPRALRASRASRARLRIALTALVALASATLTALPSEAAGTASSIPSAPSASSASSALAGTVEPRVAGRLTGTLSDGATWIADVPEDWNGTLLLFSHGFGPTVARNAPTDAVRTELLARGYAMAGSSYDPNGSMWALESAERDQFATLDAVAARIGAPRRTLALGQSMGGLVNAQLARDGGGRIDGALGQCGLVAGGTDLDNYQLDAEYTVARLLLPGQDVPLVRFGTAAEASATADLLTRAVTAAQGTPQGRARIALAAAFLNLPAWAPGQDRPAPADWDGQQKQQYAWFAQGILSFVEGGRYAVEQSVGGNNSWNKGVDYADLLAASPHAPQVRALYRTAGLDLRADLRTLTEGATITADPAAVRTALRTSSAGQGLEVPLLDIHTTADDLVPVEQENRFAARVRAAGDGALLRQAYVERQGHCTFTTAETVAALHALEHRVSTGRWDDAATAGALQRSATALGLDGAAYVPYTPARLSVGRPSYAP</sequence>
<dbReference type="RefSeq" id="WP_229901616.1">
    <property type="nucleotide sequence ID" value="NZ_BMSI01000026.1"/>
</dbReference>
<name>A0ABQ3S2G1_9ACTN</name>
<gene>
    <name evidence="2" type="ORF">Saso_39530</name>
</gene>
<dbReference type="InterPro" id="IPR029058">
    <property type="entry name" value="AB_hydrolase_fold"/>
</dbReference>
<evidence type="ECO:0000313" key="3">
    <source>
        <dbReference type="Proteomes" id="UP000649259"/>
    </source>
</evidence>
<feature type="compositionally biased region" description="Low complexity" evidence="1">
    <location>
        <begin position="26"/>
        <end position="40"/>
    </location>
</feature>
<evidence type="ECO:0000313" key="2">
    <source>
        <dbReference type="EMBL" id="GHI62303.1"/>
    </source>
</evidence>
<dbReference type="GO" id="GO:0016787">
    <property type="term" value="F:hydrolase activity"/>
    <property type="evidence" value="ECO:0007669"/>
    <property type="project" value="UniProtKB-KW"/>
</dbReference>
<dbReference type="GeneID" id="91471818"/>
<dbReference type="Proteomes" id="UP000649259">
    <property type="component" value="Unassembled WGS sequence"/>
</dbReference>
<accession>A0ABQ3S2G1</accession>
<dbReference type="Gene3D" id="3.40.50.1820">
    <property type="entry name" value="alpha/beta hydrolase"/>
    <property type="match status" value="2"/>
</dbReference>
<protein>
    <submittedName>
        <fullName evidence="2">Alpha/beta hydrolase</fullName>
    </submittedName>
</protein>
<organism evidence="2 3">
    <name type="scientific">Streptomyces asoensis</name>
    <dbReference type="NCBI Taxonomy" id="249586"/>
    <lineage>
        <taxon>Bacteria</taxon>
        <taxon>Bacillati</taxon>
        <taxon>Actinomycetota</taxon>
        <taxon>Actinomycetes</taxon>
        <taxon>Kitasatosporales</taxon>
        <taxon>Streptomycetaceae</taxon>
        <taxon>Streptomyces</taxon>
    </lineage>
</organism>
<dbReference type="EMBL" id="BNEB01000003">
    <property type="protein sequence ID" value="GHI62303.1"/>
    <property type="molecule type" value="Genomic_DNA"/>
</dbReference>